<organism evidence="1 2">
    <name type="scientific">Ramlibacter monticola</name>
    <dbReference type="NCBI Taxonomy" id="1926872"/>
    <lineage>
        <taxon>Bacteria</taxon>
        <taxon>Pseudomonadati</taxon>
        <taxon>Pseudomonadota</taxon>
        <taxon>Betaproteobacteria</taxon>
        <taxon>Burkholderiales</taxon>
        <taxon>Comamonadaceae</taxon>
        <taxon>Ramlibacter</taxon>
    </lineage>
</organism>
<evidence type="ECO:0000313" key="1">
    <source>
        <dbReference type="EMBL" id="MBL0390573.1"/>
    </source>
</evidence>
<dbReference type="AlphaFoldDB" id="A0A937CSJ3"/>
<sequence length="69" mass="7539">MTARLQAFTVNIGRRGSPRLSFSCMAPDACSAQMQHLDLAEVGERVEVVPALAQKPEEIDLDEIRKAGL</sequence>
<keyword evidence="2" id="KW-1185">Reference proteome</keyword>
<proteinExistence type="predicted"/>
<accession>A0A937CSJ3</accession>
<dbReference type="RefSeq" id="WP_201673167.1">
    <property type="nucleotide sequence ID" value="NZ_JAEQNE010000001.1"/>
</dbReference>
<reference evidence="1 2" key="1">
    <citation type="journal article" date="2017" name="Int. J. Syst. Evol. Microbiol.">
        <title>Ramlibacter monticola sp. nov., isolated from forest soil.</title>
        <authorList>
            <person name="Chaudhary D.K."/>
            <person name="Kim J."/>
        </authorList>
    </citation>
    <scope>NUCLEOTIDE SEQUENCE [LARGE SCALE GENOMIC DNA]</scope>
    <source>
        <strain evidence="1 2">KACC 19175</strain>
    </source>
</reference>
<name>A0A937CSJ3_9BURK</name>
<dbReference type="Proteomes" id="UP000599109">
    <property type="component" value="Unassembled WGS sequence"/>
</dbReference>
<gene>
    <name evidence="1" type="ORF">JJ685_05395</name>
</gene>
<evidence type="ECO:0000313" key="2">
    <source>
        <dbReference type="Proteomes" id="UP000599109"/>
    </source>
</evidence>
<comment type="caution">
    <text evidence="1">The sequence shown here is derived from an EMBL/GenBank/DDBJ whole genome shotgun (WGS) entry which is preliminary data.</text>
</comment>
<protein>
    <submittedName>
        <fullName evidence="1">Uncharacterized protein</fullName>
    </submittedName>
</protein>
<dbReference type="EMBL" id="JAEQNE010000001">
    <property type="protein sequence ID" value="MBL0390573.1"/>
    <property type="molecule type" value="Genomic_DNA"/>
</dbReference>